<dbReference type="NCBIfam" id="TIGR01436">
    <property type="entry name" value="glu_cys_lig_pln"/>
    <property type="match status" value="1"/>
</dbReference>
<dbReference type="GO" id="GO:0006750">
    <property type="term" value="P:glutathione biosynthetic process"/>
    <property type="evidence" value="ECO:0007669"/>
    <property type="project" value="UniProtKB-UniRule"/>
</dbReference>
<accession>A0A090G1L4</accession>
<dbReference type="InterPro" id="IPR035434">
    <property type="entry name" value="GCL_bact_plant"/>
</dbReference>
<dbReference type="SUPFAM" id="SSF55931">
    <property type="entry name" value="Glutamine synthetase/guanido kinase"/>
    <property type="match status" value="1"/>
</dbReference>
<dbReference type="AlphaFoldDB" id="A0A090G1L4"/>
<name>A0A090G1L4_MESPL</name>
<evidence type="ECO:0000256" key="5">
    <source>
        <dbReference type="ARBA" id="ARBA00022684"/>
    </source>
</evidence>
<dbReference type="PIRSF" id="PIRSF017901">
    <property type="entry name" value="GCL"/>
    <property type="match status" value="1"/>
</dbReference>
<keyword evidence="9 11" id="KW-1015">Disulfide bond</keyword>
<evidence type="ECO:0000313" key="12">
    <source>
        <dbReference type="EMBL" id="CDX54393.1"/>
    </source>
</evidence>
<dbReference type="Proteomes" id="UP000046122">
    <property type="component" value="Unassembled WGS sequence"/>
</dbReference>
<dbReference type="EMBL" id="CCNE01000011">
    <property type="protein sequence ID" value="CDX54393.1"/>
    <property type="molecule type" value="Genomic_DNA"/>
</dbReference>
<dbReference type="GO" id="GO:0004357">
    <property type="term" value="F:glutamate-cysteine ligase activity"/>
    <property type="evidence" value="ECO:0007669"/>
    <property type="project" value="UniProtKB-UniRule"/>
</dbReference>
<evidence type="ECO:0000256" key="2">
    <source>
        <dbReference type="ARBA" id="ARBA00010253"/>
    </source>
</evidence>
<organism evidence="12 13">
    <name type="scientific">Mesorhizobium plurifarium</name>
    <dbReference type="NCBI Taxonomy" id="69974"/>
    <lineage>
        <taxon>Bacteria</taxon>
        <taxon>Pseudomonadati</taxon>
        <taxon>Pseudomonadota</taxon>
        <taxon>Alphaproteobacteria</taxon>
        <taxon>Hyphomicrobiales</taxon>
        <taxon>Phyllobacteriaceae</taxon>
        <taxon>Mesorhizobium</taxon>
    </lineage>
</organism>
<comment type="function">
    <text evidence="10">Catalyzes the synthesis of gamma-glutamylcysteine (gamma-GC).</text>
</comment>
<dbReference type="InterPro" id="IPR014746">
    <property type="entry name" value="Gln_synth/guanido_kin_cat_dom"/>
</dbReference>
<comment type="similarity">
    <text evidence="10">Belongs to the glutamate--cysteine ligase type 2 family. EgtA subfamily.</text>
</comment>
<comment type="pathway">
    <text evidence="1">Sulfur metabolism; glutathione biosynthesis; glutathione from L-cysteine and L-glutamate: step 1/2.</text>
</comment>
<evidence type="ECO:0000256" key="1">
    <source>
        <dbReference type="ARBA" id="ARBA00005006"/>
    </source>
</evidence>
<keyword evidence="8" id="KW-0809">Transit peptide</keyword>
<dbReference type="EC" id="6.3.2.2" evidence="10"/>
<keyword evidence="4 10" id="KW-0436">Ligase</keyword>
<dbReference type="GO" id="GO:0005524">
    <property type="term" value="F:ATP binding"/>
    <property type="evidence" value="ECO:0007669"/>
    <property type="project" value="UniProtKB-UniRule"/>
</dbReference>
<comment type="similarity">
    <text evidence="2">Belongs to the carboxylate-amine ligase family. Glutamate--cysteine ligase type 2 subfamily.</text>
</comment>
<feature type="disulfide bond" evidence="11">
    <location>
        <begin position="114"/>
        <end position="335"/>
    </location>
</feature>
<evidence type="ECO:0000256" key="7">
    <source>
        <dbReference type="ARBA" id="ARBA00022840"/>
    </source>
</evidence>
<evidence type="ECO:0000256" key="3">
    <source>
        <dbReference type="ARBA" id="ARBA00011153"/>
    </source>
</evidence>
<dbReference type="PANTHER" id="PTHR34378">
    <property type="entry name" value="GLUTAMATE--CYSTEINE LIGASE, CHLOROPLASTIC"/>
    <property type="match status" value="1"/>
</dbReference>
<dbReference type="InterPro" id="IPR011556">
    <property type="entry name" value="Glut_cys_lig_pln_type"/>
</dbReference>
<dbReference type="InterPro" id="IPR006336">
    <property type="entry name" value="GCS2"/>
</dbReference>
<evidence type="ECO:0000256" key="11">
    <source>
        <dbReference type="PIRSR" id="PIRSR017901-50"/>
    </source>
</evidence>
<evidence type="ECO:0000256" key="6">
    <source>
        <dbReference type="ARBA" id="ARBA00022741"/>
    </source>
</evidence>
<sequence>MARDTTDTQPIEGIDELVGYLAAGNKPREKWRIGTEHEKFPFYVDGNAPVPYGGERGIRAILEGMQEKLGWDPIMDAGRIIGLVEPTGQGAISLEPGGQFELSGAPLESIHQTCREGNAHLAQVREIAEPLGIRFLGLGGSPKWSLADTPKMPKSRYEIMTRYMPKVGTKGLDMMYRTCTIQVNLDFESETDMRRKMQVSLKLQPLSTALFANSPFTESRPNGLQGWRGDIWRDTDNQRSGMLEFCFSPDFGFADYVEWALDVPMYFVIRDGHYHDMTRYTFRQFMAGAARNEVPDGLPTMGDWANHLSTLFPDVRLKRFLEMRGADGGPWRRICALPAFWVGLLYDEQALDAAEALTASWTYEEALAMRNAVPELGIAAPFRNATLRDVARDVLAISRTGLRNRAKKNRDGYDETSFLNTLDEVVARGTTSAEEMLSAYHTRWGGSIEPVFMEYAY</sequence>
<comment type="catalytic activity">
    <reaction evidence="10">
        <text>L-cysteine + L-glutamate + ATP = gamma-L-glutamyl-L-cysteine + ADP + phosphate + H(+)</text>
        <dbReference type="Rhea" id="RHEA:13285"/>
        <dbReference type="ChEBI" id="CHEBI:15378"/>
        <dbReference type="ChEBI" id="CHEBI:29985"/>
        <dbReference type="ChEBI" id="CHEBI:30616"/>
        <dbReference type="ChEBI" id="CHEBI:35235"/>
        <dbReference type="ChEBI" id="CHEBI:43474"/>
        <dbReference type="ChEBI" id="CHEBI:58173"/>
        <dbReference type="ChEBI" id="CHEBI:456216"/>
        <dbReference type="EC" id="6.3.2.2"/>
    </reaction>
</comment>
<keyword evidence="6 10" id="KW-0547">Nucleotide-binding</keyword>
<proteinExistence type="inferred from homology"/>
<dbReference type="Gene3D" id="3.30.590.20">
    <property type="match status" value="1"/>
</dbReference>
<dbReference type="Pfam" id="PF04107">
    <property type="entry name" value="GCS2"/>
    <property type="match status" value="1"/>
</dbReference>
<evidence type="ECO:0000256" key="4">
    <source>
        <dbReference type="ARBA" id="ARBA00022598"/>
    </source>
</evidence>
<evidence type="ECO:0000256" key="9">
    <source>
        <dbReference type="ARBA" id="ARBA00023157"/>
    </source>
</evidence>
<gene>
    <name evidence="12" type="primary">GSH1</name>
    <name evidence="12" type="ORF">MPL3365_190217</name>
</gene>
<dbReference type="PANTHER" id="PTHR34378:SF1">
    <property type="entry name" value="GLUTAMATE--CYSTEINE LIGASE, CHLOROPLASTIC"/>
    <property type="match status" value="1"/>
</dbReference>
<keyword evidence="5" id="KW-0317">Glutathione biosynthesis</keyword>
<keyword evidence="7 10" id="KW-0067">ATP-binding</keyword>
<evidence type="ECO:0000256" key="10">
    <source>
        <dbReference type="PIRNR" id="PIRNR017901"/>
    </source>
</evidence>
<evidence type="ECO:0000313" key="13">
    <source>
        <dbReference type="Proteomes" id="UP000046122"/>
    </source>
</evidence>
<evidence type="ECO:0000256" key="8">
    <source>
        <dbReference type="ARBA" id="ARBA00022946"/>
    </source>
</evidence>
<protein>
    <recommendedName>
        <fullName evidence="10">Glutamate--cysteine ligase</fullName>
        <ecNumber evidence="10">6.3.2.2</ecNumber>
    </recommendedName>
</protein>
<reference evidence="12 13" key="1">
    <citation type="submission" date="2014-08" db="EMBL/GenBank/DDBJ databases">
        <authorList>
            <person name="Moulin Lionel"/>
        </authorList>
    </citation>
    <scope>NUCLEOTIDE SEQUENCE [LARGE SCALE GENOMIC DNA]</scope>
</reference>
<comment type="subunit">
    <text evidence="3">Homodimer or monomer when oxidized or reduced, respectively.</text>
</comment>